<reference evidence="2" key="1">
    <citation type="journal article" date="2016" name="Biosci. Biotechnol. Biochem.">
        <title>Bioconversion of AHX to AOH by resting cells of Burkholderia contaminans CH-1.</title>
        <authorList>
            <person name="Choi J.H."/>
            <person name="Kikuchi A."/>
            <person name="Pumkaeo P."/>
            <person name="Hirai H."/>
            <person name="Tokuyama S."/>
            <person name="Kawagishi H."/>
        </authorList>
    </citation>
    <scope>NUCLEOTIDE SEQUENCE</scope>
    <source>
        <strain evidence="2">CH-1</strain>
        <plasmid evidence="2">pBC453</plasmid>
    </source>
</reference>
<proteinExistence type="predicted"/>
<keyword evidence="2" id="KW-0614">Plasmid</keyword>
<reference evidence="2" key="2">
    <citation type="journal article" date="2017" name="Genome Announc.">
        <title>High-Quality Draft Genome Sequence of Burkholderia contaminans CH-1, a Gram-Negative Bacterium That Metabolizes 2-Azahypoxanthine, a Plant Growth-Regulating Compound.</title>
        <authorList>
            <person name="Choi J.-H."/>
            <person name="Sugiura H."/>
            <person name="Moriuchi R."/>
            <person name="Kawagishi H."/>
            <person name="Dohra H."/>
        </authorList>
    </citation>
    <scope>NUCLEOTIDE SEQUENCE</scope>
    <source>
        <strain evidence="2">CH-1</strain>
        <plasmid evidence="2">pBC453</plasmid>
    </source>
</reference>
<feature type="compositionally biased region" description="Basic and acidic residues" evidence="1">
    <location>
        <begin position="28"/>
        <end position="50"/>
    </location>
</feature>
<dbReference type="AlphaFoldDB" id="A0A286T7R9"/>
<gene>
    <name evidence="2" type="ORF">BCCH1_81280</name>
</gene>
<organism evidence="2">
    <name type="scientific">Burkholderia contaminans</name>
    <dbReference type="NCBI Taxonomy" id="488447"/>
    <lineage>
        <taxon>Bacteria</taxon>
        <taxon>Pseudomonadati</taxon>
        <taxon>Pseudomonadota</taxon>
        <taxon>Betaproteobacteria</taxon>
        <taxon>Burkholderiales</taxon>
        <taxon>Burkholderiaceae</taxon>
        <taxon>Burkholderia</taxon>
        <taxon>Burkholderia cepacia complex</taxon>
    </lineage>
</organism>
<feature type="region of interest" description="Disordered" evidence="1">
    <location>
        <begin position="28"/>
        <end position="66"/>
    </location>
</feature>
<accession>A0A286T7R9</accession>
<name>A0A286T7R9_9BURK</name>
<evidence type="ECO:0000256" key="1">
    <source>
        <dbReference type="SAM" id="MobiDB-lite"/>
    </source>
</evidence>
<sequence>MRDFFEKCLVFGGIILAFWLLTFDRRSPMQRRKEDARQRAWDDERRRNDDAAAAYQAQHNRHDHHR</sequence>
<dbReference type="EMBL" id="AP018360">
    <property type="protein sequence ID" value="BBA45617.1"/>
    <property type="molecule type" value="Genomic_DNA"/>
</dbReference>
<protein>
    <submittedName>
        <fullName evidence="2">Uncharacterized protein</fullName>
    </submittedName>
</protein>
<geneLocation type="plasmid" evidence="2">
    <name>pBC453</name>
</geneLocation>
<evidence type="ECO:0000313" key="2">
    <source>
        <dbReference type="EMBL" id="BBA45617.1"/>
    </source>
</evidence>